<keyword evidence="2" id="KW-0479">Metal-binding</keyword>
<evidence type="ECO:0000313" key="6">
    <source>
        <dbReference type="EMBL" id="SEL48737.1"/>
    </source>
</evidence>
<dbReference type="GO" id="GO:0016462">
    <property type="term" value="F:pyrophosphatase activity"/>
    <property type="evidence" value="ECO:0007669"/>
    <property type="project" value="InterPro"/>
</dbReference>
<dbReference type="GO" id="GO:0046872">
    <property type="term" value="F:metal ion binding"/>
    <property type="evidence" value="ECO:0007669"/>
    <property type="project" value="UniProtKB-KW"/>
</dbReference>
<dbReference type="InterPro" id="IPR047198">
    <property type="entry name" value="DDP-like_NUDIX"/>
</dbReference>
<dbReference type="PANTHER" id="PTHR12629">
    <property type="entry name" value="DIPHOSPHOINOSITOL POLYPHOSPHATE PHOSPHOHYDROLASE"/>
    <property type="match status" value="1"/>
</dbReference>
<keyword evidence="3" id="KW-0378">Hydrolase</keyword>
<protein>
    <submittedName>
        <fullName evidence="6">NUDIX domain-containing protein</fullName>
    </submittedName>
</protein>
<dbReference type="EMBL" id="FOAN01000004">
    <property type="protein sequence ID" value="SEL48737.1"/>
    <property type="molecule type" value="Genomic_DNA"/>
</dbReference>
<evidence type="ECO:0000256" key="3">
    <source>
        <dbReference type="ARBA" id="ARBA00022801"/>
    </source>
</evidence>
<proteinExistence type="predicted"/>
<dbReference type="InterPro" id="IPR015797">
    <property type="entry name" value="NUDIX_hydrolase-like_dom_sf"/>
</dbReference>
<dbReference type="OrthoDB" id="7066910at2"/>
<evidence type="ECO:0000256" key="1">
    <source>
        <dbReference type="ARBA" id="ARBA00001946"/>
    </source>
</evidence>
<dbReference type="GO" id="GO:0005737">
    <property type="term" value="C:cytoplasm"/>
    <property type="evidence" value="ECO:0007669"/>
    <property type="project" value="TreeGrafter"/>
</dbReference>
<dbReference type="RefSeq" id="WP_091834559.1">
    <property type="nucleotide sequence ID" value="NZ_FOAN01000004.1"/>
</dbReference>
<comment type="cofactor">
    <cofactor evidence="1">
        <name>Mg(2+)</name>
        <dbReference type="ChEBI" id="CHEBI:18420"/>
    </cofactor>
</comment>
<evidence type="ECO:0000259" key="5">
    <source>
        <dbReference type="Pfam" id="PF00293"/>
    </source>
</evidence>
<dbReference type="Gene3D" id="3.90.79.10">
    <property type="entry name" value="Nucleoside Triphosphate Pyrophosphohydrolase"/>
    <property type="match status" value="1"/>
</dbReference>
<sequence>MGKSARAAKASVGKKAGEPKVQIGAIPYRHRQDGAVEIMLVTTRETQRWIVPKGWPIRGLKGHEAAAREAMEEAGLIGEIGKKPVGRYTYWKRRTRDFVLCKVRLYPLAVKDQLASWPEQDQRRNQWFTQADAADLVDEPALGAILRGLTFKAP</sequence>
<accession>A0A1H7QN88</accession>
<dbReference type="PANTHER" id="PTHR12629:SF0">
    <property type="entry name" value="DIPHOSPHOINOSITOL-POLYPHOSPHATE DIPHOSPHATASE"/>
    <property type="match status" value="1"/>
</dbReference>
<dbReference type="InterPro" id="IPR000086">
    <property type="entry name" value="NUDIX_hydrolase_dom"/>
</dbReference>
<evidence type="ECO:0000256" key="2">
    <source>
        <dbReference type="ARBA" id="ARBA00022723"/>
    </source>
</evidence>
<dbReference type="STRING" id="1036779.SAMN04515666_10445"/>
<evidence type="ECO:0000313" key="7">
    <source>
        <dbReference type="Proteomes" id="UP000199664"/>
    </source>
</evidence>
<reference evidence="7" key="1">
    <citation type="submission" date="2016-10" db="EMBL/GenBank/DDBJ databases">
        <authorList>
            <person name="Varghese N."/>
            <person name="Submissions S."/>
        </authorList>
    </citation>
    <scope>NUCLEOTIDE SEQUENCE [LARGE SCALE GENOMIC DNA]</scope>
    <source>
        <strain evidence="7">LMG 26383,CCUG 61248,R- 45681</strain>
    </source>
</reference>
<gene>
    <name evidence="6" type="ORF">SAMN04515666_10445</name>
</gene>
<organism evidence="6 7">
    <name type="scientific">Bosea lupini</name>
    <dbReference type="NCBI Taxonomy" id="1036779"/>
    <lineage>
        <taxon>Bacteria</taxon>
        <taxon>Pseudomonadati</taxon>
        <taxon>Pseudomonadota</taxon>
        <taxon>Alphaproteobacteria</taxon>
        <taxon>Hyphomicrobiales</taxon>
        <taxon>Boseaceae</taxon>
        <taxon>Bosea</taxon>
    </lineage>
</organism>
<dbReference type="SUPFAM" id="SSF55811">
    <property type="entry name" value="Nudix"/>
    <property type="match status" value="1"/>
</dbReference>
<keyword evidence="7" id="KW-1185">Reference proteome</keyword>
<evidence type="ECO:0000256" key="4">
    <source>
        <dbReference type="ARBA" id="ARBA00022842"/>
    </source>
</evidence>
<dbReference type="Pfam" id="PF00293">
    <property type="entry name" value="NUDIX"/>
    <property type="match status" value="1"/>
</dbReference>
<name>A0A1H7QN88_9HYPH</name>
<keyword evidence="4" id="KW-0460">Magnesium</keyword>
<dbReference type="AlphaFoldDB" id="A0A1H7QN88"/>
<dbReference type="Proteomes" id="UP000199664">
    <property type="component" value="Unassembled WGS sequence"/>
</dbReference>
<dbReference type="CDD" id="cd04666">
    <property type="entry name" value="NUDIX_DIPP2_like_Nudt4"/>
    <property type="match status" value="1"/>
</dbReference>
<feature type="domain" description="Nudix hydrolase" evidence="5">
    <location>
        <begin position="33"/>
        <end position="135"/>
    </location>
</feature>